<evidence type="ECO:0000256" key="1">
    <source>
        <dbReference type="SAM" id="MobiDB-lite"/>
    </source>
</evidence>
<sequence length="322" mass="35476">MPRGSYALPYSAVSTHTSLEDALLALHSFDAFEHVTAYNYGAYGHGKVYRCISHKDCARRLRIVETTRDEEEIPVTFELAVAGEHGTQATNRKRLGIDMAVKGEVDGLLATGATPKKCRLSLQSKYADQPAMLAKVPDEGQLKNRLLTLRKHGWRSPEPGTTGTGAGTSTLVSTPARRATRKRRERVESSNESSASDGDTEDAASSTVEDGSSSERHAEITDSDERLDKEKLMEEFAALPGRPVFWSLLKKTRFIQDKSDETVTEWITGQVVGWQATDGQPTKWMVRFTDGEKRGFELEELVDEIASAAQLGLNVTGRPLDC</sequence>
<dbReference type="OrthoDB" id="96880at2759"/>
<keyword evidence="3" id="KW-1185">Reference proteome</keyword>
<comment type="caution">
    <text evidence="2">The sequence shown here is derived from an EMBL/GenBank/DDBJ whole genome shotgun (WGS) entry which is preliminary data.</text>
</comment>
<proteinExistence type="predicted"/>
<dbReference type="EMBL" id="JAGDFM010000052">
    <property type="protein sequence ID" value="KAG7388943.1"/>
    <property type="molecule type" value="Genomic_DNA"/>
</dbReference>
<gene>
    <name evidence="2" type="primary">MINPP1_1</name>
    <name evidence="2" type="ORF">PHYPSEUDO_011590</name>
</gene>
<name>A0A8T1WA41_9STRA</name>
<evidence type="ECO:0000313" key="3">
    <source>
        <dbReference type="Proteomes" id="UP000694044"/>
    </source>
</evidence>
<accession>A0A8T1WA41</accession>
<protein>
    <submittedName>
        <fullName evidence="2">PHOsphatase</fullName>
    </submittedName>
</protein>
<feature type="compositionally biased region" description="Basic and acidic residues" evidence="1">
    <location>
        <begin position="213"/>
        <end position="226"/>
    </location>
</feature>
<evidence type="ECO:0000313" key="2">
    <source>
        <dbReference type="EMBL" id="KAG7388943.1"/>
    </source>
</evidence>
<dbReference type="Proteomes" id="UP000694044">
    <property type="component" value="Unassembled WGS sequence"/>
</dbReference>
<feature type="region of interest" description="Disordered" evidence="1">
    <location>
        <begin position="150"/>
        <end position="226"/>
    </location>
</feature>
<dbReference type="AlphaFoldDB" id="A0A8T1WA41"/>
<reference evidence="2" key="1">
    <citation type="submission" date="2021-02" db="EMBL/GenBank/DDBJ databases">
        <authorList>
            <person name="Palmer J.M."/>
        </authorList>
    </citation>
    <scope>NUCLEOTIDE SEQUENCE</scope>
    <source>
        <strain evidence="2">SCRP734</strain>
    </source>
</reference>
<organism evidence="2 3">
    <name type="scientific">Phytophthora pseudosyringae</name>
    <dbReference type="NCBI Taxonomy" id="221518"/>
    <lineage>
        <taxon>Eukaryota</taxon>
        <taxon>Sar</taxon>
        <taxon>Stramenopiles</taxon>
        <taxon>Oomycota</taxon>
        <taxon>Peronosporomycetes</taxon>
        <taxon>Peronosporales</taxon>
        <taxon>Peronosporaceae</taxon>
        <taxon>Phytophthora</taxon>
    </lineage>
</organism>